<proteinExistence type="predicted"/>
<sequence length="154" mass="17254">MTSNNLHYDDGDQGCGSSRMQLQLKNEELWAENAQLRSDNEALKAKYFQALHTLMGDFSGHNDSVMMLCQSMSSAGLFDNKLGLEQSNTIQDVMQLDYSTLFDVLNDMEKSSSPDSYELTSRPEISAQQAADLDAPMEYSNEATDDDPVNQMKF</sequence>
<feature type="region of interest" description="Disordered" evidence="1">
    <location>
        <begin position="110"/>
        <end position="154"/>
    </location>
</feature>
<protein>
    <submittedName>
        <fullName evidence="3">Uncharacterized protein LOC108669513</fullName>
    </submittedName>
</protein>
<evidence type="ECO:0000313" key="2">
    <source>
        <dbReference type="Proteomes" id="UP000694843"/>
    </source>
</evidence>
<gene>
    <name evidence="3" type="primary">LOC108669513</name>
</gene>
<dbReference type="GeneID" id="108669513"/>
<dbReference type="KEGG" id="hazt:108669513"/>
<reference evidence="3" key="1">
    <citation type="submission" date="2025-08" db="UniProtKB">
        <authorList>
            <consortium name="RefSeq"/>
        </authorList>
    </citation>
    <scope>IDENTIFICATION</scope>
    <source>
        <tissue evidence="3">Whole organism</tissue>
    </source>
</reference>
<organism evidence="2 3">
    <name type="scientific">Hyalella azteca</name>
    <name type="common">Amphipod</name>
    <dbReference type="NCBI Taxonomy" id="294128"/>
    <lineage>
        <taxon>Eukaryota</taxon>
        <taxon>Metazoa</taxon>
        <taxon>Ecdysozoa</taxon>
        <taxon>Arthropoda</taxon>
        <taxon>Crustacea</taxon>
        <taxon>Multicrustacea</taxon>
        <taxon>Malacostraca</taxon>
        <taxon>Eumalacostraca</taxon>
        <taxon>Peracarida</taxon>
        <taxon>Amphipoda</taxon>
        <taxon>Senticaudata</taxon>
        <taxon>Talitrida</taxon>
        <taxon>Talitroidea</taxon>
        <taxon>Hyalellidae</taxon>
        <taxon>Hyalella</taxon>
    </lineage>
</organism>
<dbReference type="Proteomes" id="UP000694843">
    <property type="component" value="Unplaced"/>
</dbReference>
<keyword evidence="2" id="KW-1185">Reference proteome</keyword>
<evidence type="ECO:0000313" key="3">
    <source>
        <dbReference type="RefSeq" id="XP_018012350.1"/>
    </source>
</evidence>
<evidence type="ECO:0000256" key="1">
    <source>
        <dbReference type="SAM" id="MobiDB-lite"/>
    </source>
</evidence>
<dbReference type="RefSeq" id="XP_018012350.1">
    <property type="nucleotide sequence ID" value="XM_018156861.2"/>
</dbReference>
<name>A0A8B7NFF6_HYAAZ</name>
<dbReference type="AlphaFoldDB" id="A0A8B7NFF6"/>
<accession>A0A8B7NFF6</accession>